<dbReference type="STRING" id="1272.GCA_900014985_00083"/>
<name>A0A4Y4D052_KOCVA</name>
<dbReference type="AlphaFoldDB" id="A0A4Y4D052"/>
<accession>A0A4Y4D052</accession>
<protein>
    <submittedName>
        <fullName evidence="1">Putative phosphatase</fullName>
    </submittedName>
</protein>
<dbReference type="Proteomes" id="UP000315730">
    <property type="component" value="Unassembled WGS sequence"/>
</dbReference>
<dbReference type="EMBL" id="BJNW01000001">
    <property type="protein sequence ID" value="GEC97956.1"/>
    <property type="molecule type" value="Genomic_DNA"/>
</dbReference>
<dbReference type="Pfam" id="PF15698">
    <property type="entry name" value="Phosphatase"/>
    <property type="match status" value="1"/>
</dbReference>
<keyword evidence="2" id="KW-1185">Reference proteome</keyword>
<reference evidence="1 2" key="1">
    <citation type="submission" date="2019-06" db="EMBL/GenBank/DDBJ databases">
        <title>Whole genome shotgun sequence of Kocuria varians NBRC 15358.</title>
        <authorList>
            <person name="Hosoyama A."/>
            <person name="Uohara A."/>
            <person name="Ohji S."/>
            <person name="Ichikawa N."/>
        </authorList>
    </citation>
    <scope>NUCLEOTIDE SEQUENCE [LARGE SCALE GENOMIC DNA]</scope>
    <source>
        <strain evidence="1 2">NBRC 15358</strain>
    </source>
</reference>
<proteinExistence type="predicted"/>
<dbReference type="OrthoDB" id="3511799at2"/>
<dbReference type="RefSeq" id="WP_068466861.1">
    <property type="nucleotide sequence ID" value="NZ_BJNW01000001.1"/>
</dbReference>
<evidence type="ECO:0000313" key="2">
    <source>
        <dbReference type="Proteomes" id="UP000315730"/>
    </source>
</evidence>
<dbReference type="InterPro" id="IPR031423">
    <property type="entry name" value="Phosphatase_SCO2771"/>
</dbReference>
<comment type="caution">
    <text evidence="1">The sequence shown here is derived from an EMBL/GenBank/DDBJ whole genome shotgun (WGS) entry which is preliminary data.</text>
</comment>
<organism evidence="1 2">
    <name type="scientific">Kocuria varians</name>
    <name type="common">Micrococcus varians</name>
    <dbReference type="NCBI Taxonomy" id="1272"/>
    <lineage>
        <taxon>Bacteria</taxon>
        <taxon>Bacillati</taxon>
        <taxon>Actinomycetota</taxon>
        <taxon>Actinomycetes</taxon>
        <taxon>Micrococcales</taxon>
        <taxon>Micrococcaceae</taxon>
        <taxon>Kocuria</taxon>
    </lineage>
</organism>
<sequence length="265" mass="29132">MTTAYLSRDALARYLDRSRITGAVATPREANLRNIQGFLDGDQHQHMGVKRRKDWTWDSVFELMRDRVGINDDPSYTQGQDSISAQLCVSALDAYAEVFSQAVQGRKRLLFATGHPAGLAPVYARLARVARAAGARVIRFDEALPFEDGDVRQVEDVVMAEQYGGLRHTHFPEPMKLVLEHLREQGREMPDLVVADHGMAGYAGSRAGLTTIAIGDCNDPGVFVAQAQDQIGVVVPMDDNVAPHLYDPLVDYVISRAGLAGQDRA</sequence>
<evidence type="ECO:0000313" key="1">
    <source>
        <dbReference type="EMBL" id="GEC97956.1"/>
    </source>
</evidence>
<gene>
    <name evidence="1" type="ORF">KVA01_01110</name>
</gene>